<reference evidence="1" key="1">
    <citation type="submission" date="2023-06" db="EMBL/GenBank/DDBJ databases">
        <title>MBL-encoding genomic islands in Pseudomonas spp. in Poland.</title>
        <authorList>
            <person name="Urbanowicz P."/>
            <person name="Izdebski R."/>
            <person name="Biedrzycka M."/>
            <person name="Gniadkowski M."/>
        </authorList>
    </citation>
    <scope>NUCLEOTIDE SEQUENCE</scope>
    <source>
        <strain evidence="1">NMI5768_13</strain>
    </source>
</reference>
<dbReference type="EMBL" id="JAJSRF020000001">
    <property type="protein sequence ID" value="MDM3952996.1"/>
    <property type="molecule type" value="Genomic_DNA"/>
</dbReference>
<protein>
    <submittedName>
        <fullName evidence="1">DUF2313 domain-containing protein</fullName>
    </submittedName>
</protein>
<dbReference type="Proteomes" id="UP001165439">
    <property type="component" value="Unassembled WGS sequence"/>
</dbReference>
<sequence>MSPNLFEQLQSLLPPVSYDPSGTVLSAQMTAEANALQAALTQLEGVEAAIFPESAGTYISDWERVYAITPAPGATQDQRVQVVLAAMADMGGQSIPYFIALARRLGITATVDVNRPALTQIASVGDPVPDGDKLTEWRVNAPLSAYRTASLESLIQIRRPANTEVTVGYGKAVAVRLATTADRLFNSAQYVIPESING</sequence>
<dbReference type="Pfam" id="PF10076">
    <property type="entry name" value="Phage_Mu_Gp48"/>
    <property type="match status" value="1"/>
</dbReference>
<gene>
    <name evidence="1" type="ORF">LU674_011755</name>
</gene>
<name>A0AAW7HGP4_9PSED</name>
<organism evidence="1 2">
    <name type="scientific">Pseudomonas alloputida</name>
    <dbReference type="NCBI Taxonomy" id="1940621"/>
    <lineage>
        <taxon>Bacteria</taxon>
        <taxon>Pseudomonadati</taxon>
        <taxon>Pseudomonadota</taxon>
        <taxon>Gammaproteobacteria</taxon>
        <taxon>Pseudomonadales</taxon>
        <taxon>Pseudomonadaceae</taxon>
        <taxon>Pseudomonas</taxon>
    </lineage>
</organism>
<proteinExistence type="predicted"/>
<dbReference type="AlphaFoldDB" id="A0AAW7HGP4"/>
<evidence type="ECO:0000313" key="1">
    <source>
        <dbReference type="EMBL" id="MDM3952996.1"/>
    </source>
</evidence>
<comment type="caution">
    <text evidence="1">The sequence shown here is derived from an EMBL/GenBank/DDBJ whole genome shotgun (WGS) entry which is preliminary data.</text>
</comment>
<dbReference type="InterPro" id="IPR018755">
    <property type="entry name" value="Phage_Mu_Gp48"/>
</dbReference>
<dbReference type="GeneID" id="83681220"/>
<accession>A0AAW7HGP4</accession>
<dbReference type="RefSeq" id="WP_060489688.1">
    <property type="nucleotide sequence ID" value="NZ_CP128540.1"/>
</dbReference>
<evidence type="ECO:0000313" key="2">
    <source>
        <dbReference type="Proteomes" id="UP001165439"/>
    </source>
</evidence>